<feature type="compositionally biased region" description="Polar residues" evidence="1">
    <location>
        <begin position="75"/>
        <end position="85"/>
    </location>
</feature>
<evidence type="ECO:0000256" key="1">
    <source>
        <dbReference type="SAM" id="MobiDB-lite"/>
    </source>
</evidence>
<sequence>MPDLVIDSDPIVISPYRIGNMSPVASPAAGTAATGQSGTAPAVKHHLVSYHTPTSSQHDAEIKVSDGSPSRPALTRSNSSLTRSIRTLPLPHPPAQLTRALALTRSTLPMNRISTRCSVAWATSTRSSPMASRMTTTTMFRSTTPTTAKAASPTSVRLTTPTRPHLLPVPSPALLLRLQSRRPLPRTAMVSCCRRVVAICPTSRRSS</sequence>
<evidence type="ECO:0000313" key="3">
    <source>
        <dbReference type="Proteomes" id="UP001305647"/>
    </source>
</evidence>
<reference evidence="2" key="1">
    <citation type="journal article" date="2023" name="Mol. Phylogenet. Evol.">
        <title>Genome-scale phylogeny and comparative genomics of the fungal order Sordariales.</title>
        <authorList>
            <person name="Hensen N."/>
            <person name="Bonometti L."/>
            <person name="Westerberg I."/>
            <person name="Brannstrom I.O."/>
            <person name="Guillou S."/>
            <person name="Cros-Aarteil S."/>
            <person name="Calhoun S."/>
            <person name="Haridas S."/>
            <person name="Kuo A."/>
            <person name="Mondo S."/>
            <person name="Pangilinan J."/>
            <person name="Riley R."/>
            <person name="LaButti K."/>
            <person name="Andreopoulos B."/>
            <person name="Lipzen A."/>
            <person name="Chen C."/>
            <person name="Yan M."/>
            <person name="Daum C."/>
            <person name="Ng V."/>
            <person name="Clum A."/>
            <person name="Steindorff A."/>
            <person name="Ohm R.A."/>
            <person name="Martin F."/>
            <person name="Silar P."/>
            <person name="Natvig D.O."/>
            <person name="Lalanne C."/>
            <person name="Gautier V."/>
            <person name="Ament-Velasquez S.L."/>
            <person name="Kruys A."/>
            <person name="Hutchinson M.I."/>
            <person name="Powell A.J."/>
            <person name="Barry K."/>
            <person name="Miller A.N."/>
            <person name="Grigoriev I.V."/>
            <person name="Debuchy R."/>
            <person name="Gladieux P."/>
            <person name="Hiltunen Thoren M."/>
            <person name="Johannesson H."/>
        </authorList>
    </citation>
    <scope>NUCLEOTIDE SEQUENCE</scope>
    <source>
        <strain evidence="2">CBS 757.83</strain>
    </source>
</reference>
<name>A0AAN6T194_9PEZI</name>
<dbReference type="Proteomes" id="UP001305647">
    <property type="component" value="Unassembled WGS sequence"/>
</dbReference>
<accession>A0AAN6T194</accession>
<keyword evidence="3" id="KW-1185">Reference proteome</keyword>
<dbReference type="AlphaFoldDB" id="A0AAN6T194"/>
<dbReference type="EMBL" id="MU863635">
    <property type="protein sequence ID" value="KAK4101395.1"/>
    <property type="molecule type" value="Genomic_DNA"/>
</dbReference>
<feature type="region of interest" description="Disordered" evidence="1">
    <location>
        <begin position="142"/>
        <end position="165"/>
    </location>
</feature>
<reference evidence="2" key="2">
    <citation type="submission" date="2023-05" db="EMBL/GenBank/DDBJ databases">
        <authorList>
            <consortium name="Lawrence Berkeley National Laboratory"/>
            <person name="Steindorff A."/>
            <person name="Hensen N."/>
            <person name="Bonometti L."/>
            <person name="Westerberg I."/>
            <person name="Brannstrom I.O."/>
            <person name="Guillou S."/>
            <person name="Cros-Aarteil S."/>
            <person name="Calhoun S."/>
            <person name="Haridas S."/>
            <person name="Kuo A."/>
            <person name="Mondo S."/>
            <person name="Pangilinan J."/>
            <person name="Riley R."/>
            <person name="Labutti K."/>
            <person name="Andreopoulos B."/>
            <person name="Lipzen A."/>
            <person name="Chen C."/>
            <person name="Yanf M."/>
            <person name="Daum C."/>
            <person name="Ng V."/>
            <person name="Clum A."/>
            <person name="Ohm R."/>
            <person name="Martin F."/>
            <person name="Silar P."/>
            <person name="Natvig D."/>
            <person name="Lalanne C."/>
            <person name="Gautier V."/>
            <person name="Ament-Velasquez S.L."/>
            <person name="Kruys A."/>
            <person name="Hutchinson M.I."/>
            <person name="Powell A.J."/>
            <person name="Barry K."/>
            <person name="Miller A.N."/>
            <person name="Grigoriev I.V."/>
            <person name="Debuchy R."/>
            <person name="Gladieux P."/>
            <person name="Thoren M.H."/>
            <person name="Johannesson H."/>
        </authorList>
    </citation>
    <scope>NUCLEOTIDE SEQUENCE</scope>
    <source>
        <strain evidence="2">CBS 757.83</strain>
    </source>
</reference>
<feature type="compositionally biased region" description="Low complexity" evidence="1">
    <location>
        <begin position="142"/>
        <end position="155"/>
    </location>
</feature>
<organism evidence="2 3">
    <name type="scientific">Parathielavia hyrcaniae</name>
    <dbReference type="NCBI Taxonomy" id="113614"/>
    <lineage>
        <taxon>Eukaryota</taxon>
        <taxon>Fungi</taxon>
        <taxon>Dikarya</taxon>
        <taxon>Ascomycota</taxon>
        <taxon>Pezizomycotina</taxon>
        <taxon>Sordariomycetes</taxon>
        <taxon>Sordariomycetidae</taxon>
        <taxon>Sordariales</taxon>
        <taxon>Chaetomiaceae</taxon>
        <taxon>Parathielavia</taxon>
    </lineage>
</organism>
<proteinExistence type="predicted"/>
<gene>
    <name evidence="2" type="ORF">N658DRAFT_59300</name>
</gene>
<comment type="caution">
    <text evidence="2">The sequence shown here is derived from an EMBL/GenBank/DDBJ whole genome shotgun (WGS) entry which is preliminary data.</text>
</comment>
<evidence type="ECO:0000313" key="2">
    <source>
        <dbReference type="EMBL" id="KAK4101395.1"/>
    </source>
</evidence>
<feature type="region of interest" description="Disordered" evidence="1">
    <location>
        <begin position="51"/>
        <end position="92"/>
    </location>
</feature>
<protein>
    <submittedName>
        <fullName evidence="2">Uncharacterized protein</fullName>
    </submittedName>
</protein>